<dbReference type="Gene3D" id="1.10.10.60">
    <property type="entry name" value="Homeodomain-like"/>
    <property type="match status" value="2"/>
</dbReference>
<dbReference type="SUPFAM" id="SSF46689">
    <property type="entry name" value="Homeodomain-like"/>
    <property type="match status" value="2"/>
</dbReference>
<dbReference type="SUPFAM" id="SSF51182">
    <property type="entry name" value="RmlC-like cupins"/>
    <property type="match status" value="1"/>
</dbReference>
<dbReference type="InterPro" id="IPR009057">
    <property type="entry name" value="Homeodomain-like_sf"/>
</dbReference>
<feature type="domain" description="HTH araC/xylS-type" evidence="4">
    <location>
        <begin position="194"/>
        <end position="293"/>
    </location>
</feature>
<dbReference type="PROSITE" id="PS00041">
    <property type="entry name" value="HTH_ARAC_FAMILY_1"/>
    <property type="match status" value="1"/>
</dbReference>
<evidence type="ECO:0000256" key="2">
    <source>
        <dbReference type="ARBA" id="ARBA00023125"/>
    </source>
</evidence>
<accession>A0A7V7QMD3</accession>
<keyword evidence="2" id="KW-0238">DNA-binding</keyword>
<gene>
    <name evidence="5" type="ORF">F7O84_05415</name>
</gene>
<comment type="caution">
    <text evidence="5">The sequence shown here is derived from an EMBL/GenBank/DDBJ whole genome shotgun (WGS) entry which is preliminary data.</text>
</comment>
<dbReference type="SMART" id="SM00342">
    <property type="entry name" value="HTH_ARAC"/>
    <property type="match status" value="1"/>
</dbReference>
<name>A0A7V7QMD3_9FIRM</name>
<dbReference type="Pfam" id="PF07883">
    <property type="entry name" value="Cupin_2"/>
    <property type="match status" value="1"/>
</dbReference>
<dbReference type="PANTHER" id="PTHR43280:SF2">
    <property type="entry name" value="HTH-TYPE TRANSCRIPTIONAL REGULATOR EXSA"/>
    <property type="match status" value="1"/>
</dbReference>
<dbReference type="OrthoDB" id="9778008at2"/>
<dbReference type="InterPro" id="IPR018060">
    <property type="entry name" value="HTH_AraC"/>
</dbReference>
<dbReference type="AlphaFoldDB" id="A0A7V7QMD3"/>
<dbReference type="Gene3D" id="2.60.120.10">
    <property type="entry name" value="Jelly Rolls"/>
    <property type="match status" value="1"/>
</dbReference>
<dbReference type="CDD" id="cd02208">
    <property type="entry name" value="cupin_RmlC-like"/>
    <property type="match status" value="1"/>
</dbReference>
<dbReference type="Pfam" id="PF12833">
    <property type="entry name" value="HTH_18"/>
    <property type="match status" value="1"/>
</dbReference>
<reference evidence="5 6" key="1">
    <citation type="submission" date="2019-09" db="EMBL/GenBank/DDBJ databases">
        <authorList>
            <person name="Valk L.C."/>
        </authorList>
    </citation>
    <scope>NUCLEOTIDE SEQUENCE [LARGE SCALE GENOMIC DNA]</scope>
    <source>
        <strain evidence="5">GalUA</strain>
    </source>
</reference>
<dbReference type="PRINTS" id="PR00032">
    <property type="entry name" value="HTHARAC"/>
</dbReference>
<dbReference type="GO" id="GO:0003700">
    <property type="term" value="F:DNA-binding transcription factor activity"/>
    <property type="evidence" value="ECO:0007669"/>
    <property type="project" value="InterPro"/>
</dbReference>
<dbReference type="EMBL" id="WAGX01000004">
    <property type="protein sequence ID" value="KAB1439825.1"/>
    <property type="molecule type" value="Genomic_DNA"/>
</dbReference>
<dbReference type="InterPro" id="IPR018062">
    <property type="entry name" value="HTH_AraC-typ_CS"/>
</dbReference>
<dbReference type="PANTHER" id="PTHR43280">
    <property type="entry name" value="ARAC-FAMILY TRANSCRIPTIONAL REGULATOR"/>
    <property type="match status" value="1"/>
</dbReference>
<dbReference type="InterPro" id="IPR014710">
    <property type="entry name" value="RmlC-like_jellyroll"/>
</dbReference>
<dbReference type="InterPro" id="IPR013096">
    <property type="entry name" value="Cupin_2"/>
</dbReference>
<proteinExistence type="predicted"/>
<dbReference type="GO" id="GO:0043565">
    <property type="term" value="F:sequence-specific DNA binding"/>
    <property type="evidence" value="ECO:0007669"/>
    <property type="project" value="InterPro"/>
</dbReference>
<protein>
    <submittedName>
        <fullName evidence="5">AraC family transcriptional regulator</fullName>
    </submittedName>
</protein>
<sequence length="295" mass="34153">MGLSHCGLNLNRENKELQPHGSAEFPCAGYKAEYFDNPQDSIPWHWHEEIEIAFVKKGALKLKIPTKSFDLKEGDCIAINSNVLHYAIAQPKCELHSFVFSPLLITGNDTSVFATKYVKPLINCSSFDGYVFSEQDFVIESFVRAFNALASDVTGYEFIVRDNLSFLCFTLYEYFKQEIGVKEEVKNQDNIRIRKMLDFLHEHFTERLTLAEVAKVADIGERECLRCFQRTIQLSPMQYLLKYRVMQAATLLQKDSTKNIIEIASICGFDSTSNFSKMFKRFYNCTPREYRKRNE</sequence>
<evidence type="ECO:0000256" key="3">
    <source>
        <dbReference type="ARBA" id="ARBA00023163"/>
    </source>
</evidence>
<dbReference type="RefSeq" id="WP_151142727.1">
    <property type="nucleotide sequence ID" value="NZ_WAGX01000004.1"/>
</dbReference>
<keyword evidence="1" id="KW-0805">Transcription regulation</keyword>
<evidence type="ECO:0000256" key="1">
    <source>
        <dbReference type="ARBA" id="ARBA00023015"/>
    </source>
</evidence>
<keyword evidence="3" id="KW-0804">Transcription</keyword>
<evidence type="ECO:0000259" key="4">
    <source>
        <dbReference type="PROSITE" id="PS01124"/>
    </source>
</evidence>
<evidence type="ECO:0000313" key="5">
    <source>
        <dbReference type="EMBL" id="KAB1439825.1"/>
    </source>
</evidence>
<keyword evidence="6" id="KW-1185">Reference proteome</keyword>
<reference evidence="5 6" key="2">
    <citation type="submission" date="2020-02" db="EMBL/GenBank/DDBJ databases">
        <title>Candidatus Galacturonibacter soehngenii shows hetero-acetogenic catabolism of galacturonic acid but lacks a canonical carbon monoxide dehydrogenase/acetyl-CoA synthase complex.</title>
        <authorList>
            <person name="Diender M."/>
            <person name="Stouten G.R."/>
            <person name="Petersen J.F."/>
            <person name="Nielsen P.H."/>
            <person name="Dueholm M.S."/>
            <person name="Pronk J.T."/>
            <person name="Van Loosdrecht M.C.M."/>
        </authorList>
    </citation>
    <scope>NUCLEOTIDE SEQUENCE [LARGE SCALE GENOMIC DNA]</scope>
    <source>
        <strain evidence="5">GalUA</strain>
    </source>
</reference>
<organism evidence="5 6">
    <name type="scientific">Candidatus Galacturonatibacter soehngenii</name>
    <dbReference type="NCBI Taxonomy" id="2307010"/>
    <lineage>
        <taxon>Bacteria</taxon>
        <taxon>Bacillati</taxon>
        <taxon>Bacillota</taxon>
        <taxon>Clostridia</taxon>
        <taxon>Lachnospirales</taxon>
        <taxon>Lachnospiraceae</taxon>
        <taxon>Candidatus Galacturonatibacter</taxon>
    </lineage>
</organism>
<evidence type="ECO:0000313" key="6">
    <source>
        <dbReference type="Proteomes" id="UP000461768"/>
    </source>
</evidence>
<dbReference type="Proteomes" id="UP000461768">
    <property type="component" value="Unassembled WGS sequence"/>
</dbReference>
<dbReference type="InterPro" id="IPR020449">
    <property type="entry name" value="Tscrpt_reg_AraC-type_HTH"/>
</dbReference>
<dbReference type="InterPro" id="IPR011051">
    <property type="entry name" value="RmlC_Cupin_sf"/>
</dbReference>
<dbReference type="PROSITE" id="PS01124">
    <property type="entry name" value="HTH_ARAC_FAMILY_2"/>
    <property type="match status" value="1"/>
</dbReference>